<dbReference type="Pfam" id="PF01085">
    <property type="entry name" value="HH_signal"/>
    <property type="match status" value="1"/>
</dbReference>
<dbReference type="GO" id="GO:0009653">
    <property type="term" value="P:anatomical structure morphogenesis"/>
    <property type="evidence" value="ECO:0007669"/>
    <property type="project" value="UniProtKB-KW"/>
</dbReference>
<evidence type="ECO:0000256" key="11">
    <source>
        <dbReference type="ARBA" id="ARBA00022801"/>
    </source>
</evidence>
<keyword evidence="13" id="KW-0106">Calcium</keyword>
<evidence type="ECO:0000256" key="6">
    <source>
        <dbReference type="ARBA" id="ARBA00022670"/>
    </source>
</evidence>
<dbReference type="GO" id="GO:0005615">
    <property type="term" value="C:extracellular space"/>
    <property type="evidence" value="ECO:0007669"/>
    <property type="project" value="TreeGrafter"/>
</dbReference>
<evidence type="ECO:0000256" key="2">
    <source>
        <dbReference type="ARBA" id="ARBA00010649"/>
    </source>
</evidence>
<evidence type="ECO:0000256" key="17">
    <source>
        <dbReference type="ARBA" id="ARBA00023301"/>
    </source>
</evidence>
<evidence type="ECO:0000256" key="18">
    <source>
        <dbReference type="ARBA" id="ARBA00045369"/>
    </source>
</evidence>
<dbReference type="FunFam" id="3.30.1380.10:FF:000005">
    <property type="entry name" value="Sonic hedgehog signaling molecule"/>
    <property type="match status" value="1"/>
</dbReference>
<keyword evidence="11" id="KW-0378">Hydrolase</keyword>
<keyword evidence="8" id="KW-0709">Segmentation polarity protein</keyword>
<keyword evidence="12" id="KW-0068">Autocatalytic cleavage</keyword>
<dbReference type="Gene3D" id="3.30.1380.10">
    <property type="match status" value="1"/>
</dbReference>
<keyword evidence="14" id="KW-0472">Membrane</keyword>
<dbReference type="InterPro" id="IPR050387">
    <property type="entry name" value="Hedgehog_Signaling"/>
</dbReference>
<keyword evidence="16" id="KW-0449">Lipoprotein</keyword>
<dbReference type="GO" id="GO:0001708">
    <property type="term" value="P:cell fate specification"/>
    <property type="evidence" value="ECO:0007669"/>
    <property type="project" value="TreeGrafter"/>
</dbReference>
<evidence type="ECO:0000259" key="20">
    <source>
        <dbReference type="SMART" id="SM00305"/>
    </source>
</evidence>
<dbReference type="InterPro" id="IPR001767">
    <property type="entry name" value="Hedgehog_Hint"/>
</dbReference>
<evidence type="ECO:0000256" key="14">
    <source>
        <dbReference type="ARBA" id="ARBA00023136"/>
    </source>
</evidence>
<dbReference type="InterPro" id="IPR003587">
    <property type="entry name" value="Hint_dom_N"/>
</dbReference>
<evidence type="ECO:0000256" key="12">
    <source>
        <dbReference type="ARBA" id="ARBA00022813"/>
    </source>
</evidence>
<comment type="subcellular location">
    <subcellularLocation>
        <location evidence="1">Cell membrane</location>
        <topology evidence="1">Lipid-anchor</topology>
    </subcellularLocation>
</comment>
<evidence type="ECO:0000313" key="22">
    <source>
        <dbReference type="EMBL" id="PBC27094.1"/>
    </source>
</evidence>
<dbReference type="GO" id="GO:0005886">
    <property type="term" value="C:plasma membrane"/>
    <property type="evidence" value="ECO:0007669"/>
    <property type="project" value="UniProtKB-SubCell"/>
</dbReference>
<keyword evidence="17" id="KW-0504">Morphogen</keyword>
<evidence type="ECO:0000256" key="19">
    <source>
        <dbReference type="ARBA" id="ARBA00048589"/>
    </source>
</evidence>
<evidence type="ECO:0000313" key="23">
    <source>
        <dbReference type="Proteomes" id="UP000242457"/>
    </source>
</evidence>
<dbReference type="GO" id="GO:0016015">
    <property type="term" value="F:morphogen activity"/>
    <property type="evidence" value="ECO:0007669"/>
    <property type="project" value="UniProtKB-KW"/>
</dbReference>
<dbReference type="PRINTS" id="PR00632">
    <property type="entry name" value="SONICHHOG"/>
</dbReference>
<accession>A0A2A3E6G9</accession>
<feature type="domain" description="Hint" evidence="20">
    <location>
        <begin position="248"/>
        <end position="292"/>
    </location>
</feature>
<dbReference type="Proteomes" id="UP000242457">
    <property type="component" value="Unassembled WGS sequence"/>
</dbReference>
<dbReference type="GO" id="GO:0016740">
    <property type="term" value="F:transferase activity"/>
    <property type="evidence" value="ECO:0007669"/>
    <property type="project" value="UniProtKB-KW"/>
</dbReference>
<dbReference type="GO" id="GO:0007267">
    <property type="term" value="P:cell-cell signaling"/>
    <property type="evidence" value="ECO:0007669"/>
    <property type="project" value="InterPro"/>
</dbReference>
<dbReference type="PANTHER" id="PTHR11889:SF31">
    <property type="entry name" value="PROTEIN HEDGEHOG"/>
    <property type="match status" value="1"/>
</dbReference>
<comment type="function">
    <text evidence="18">The C-terminal part of the hedgehog protein precursor displays an autoproteolysis activity that results in the cleavage of the full-length protein into two parts (N-product and C-product). In addition, the C-terminal part displays a cholesterol transferase activity that results by the covalent attachment of a cholesterol moiety to the C-terminal of the newly generated N-product. Once cleaved, the C-product has no signaling activity and diffuses from the cell.</text>
</comment>
<dbReference type="PANTHER" id="PTHR11889">
    <property type="entry name" value="HEDGEHOG"/>
    <property type="match status" value="1"/>
</dbReference>
<dbReference type="InterPro" id="IPR009045">
    <property type="entry name" value="Zn_M74/Hedgehog-like"/>
</dbReference>
<dbReference type="AlphaFoldDB" id="A0A2A3E6G9"/>
<evidence type="ECO:0000256" key="1">
    <source>
        <dbReference type="ARBA" id="ARBA00004193"/>
    </source>
</evidence>
<dbReference type="GO" id="GO:0005113">
    <property type="term" value="F:patched binding"/>
    <property type="evidence" value="ECO:0007669"/>
    <property type="project" value="TreeGrafter"/>
</dbReference>
<evidence type="ECO:0000256" key="8">
    <source>
        <dbReference type="ARBA" id="ARBA00022716"/>
    </source>
</evidence>
<keyword evidence="9" id="KW-0479">Metal-binding</keyword>
<proteinExistence type="inferred from homology"/>
<dbReference type="Gene3D" id="2.170.16.10">
    <property type="entry name" value="Hedgehog/Intein (Hint) domain"/>
    <property type="match status" value="1"/>
</dbReference>
<dbReference type="GO" id="GO:0005509">
    <property type="term" value="F:calcium ion binding"/>
    <property type="evidence" value="ECO:0007669"/>
    <property type="project" value="TreeGrafter"/>
</dbReference>
<keyword evidence="10" id="KW-0732">Signal</keyword>
<organism evidence="22 23">
    <name type="scientific">Apis cerana cerana</name>
    <name type="common">Oriental honeybee</name>
    <dbReference type="NCBI Taxonomy" id="94128"/>
    <lineage>
        <taxon>Eukaryota</taxon>
        <taxon>Metazoa</taxon>
        <taxon>Ecdysozoa</taxon>
        <taxon>Arthropoda</taxon>
        <taxon>Hexapoda</taxon>
        <taxon>Insecta</taxon>
        <taxon>Pterygota</taxon>
        <taxon>Neoptera</taxon>
        <taxon>Endopterygota</taxon>
        <taxon>Hymenoptera</taxon>
        <taxon>Apocrita</taxon>
        <taxon>Aculeata</taxon>
        <taxon>Apoidea</taxon>
        <taxon>Anthophila</taxon>
        <taxon>Apidae</taxon>
        <taxon>Apis</taxon>
    </lineage>
</organism>
<keyword evidence="4" id="KW-0217">Developmental protein</keyword>
<dbReference type="SMART" id="SM00305">
    <property type="entry name" value="HintC"/>
    <property type="match status" value="1"/>
</dbReference>
<dbReference type="SMART" id="SM00306">
    <property type="entry name" value="HintN"/>
    <property type="match status" value="1"/>
</dbReference>
<evidence type="ECO:0000256" key="10">
    <source>
        <dbReference type="ARBA" id="ARBA00022729"/>
    </source>
</evidence>
<keyword evidence="5" id="KW-1003">Cell membrane</keyword>
<dbReference type="InterPro" id="IPR036844">
    <property type="entry name" value="Hint_dom_sf"/>
</dbReference>
<evidence type="ECO:0000256" key="5">
    <source>
        <dbReference type="ARBA" id="ARBA00022475"/>
    </source>
</evidence>
<dbReference type="EMBL" id="KZ288357">
    <property type="protein sequence ID" value="PBC27094.1"/>
    <property type="molecule type" value="Genomic_DNA"/>
</dbReference>
<dbReference type="GO" id="GO:0007224">
    <property type="term" value="P:smoothened signaling pathway"/>
    <property type="evidence" value="ECO:0007669"/>
    <property type="project" value="TreeGrafter"/>
</dbReference>
<comment type="similarity">
    <text evidence="2">Belongs to the hedgehog family.</text>
</comment>
<evidence type="ECO:0000259" key="21">
    <source>
        <dbReference type="SMART" id="SM00306"/>
    </source>
</evidence>
<keyword evidence="6" id="KW-0645">Protease</keyword>
<gene>
    <name evidence="22" type="ORF">APICC_04276</name>
</gene>
<evidence type="ECO:0000256" key="9">
    <source>
        <dbReference type="ARBA" id="ARBA00022723"/>
    </source>
</evidence>
<dbReference type="FunFam" id="2.170.16.10:FF:000001">
    <property type="entry name" value="Indian hedgehog"/>
    <property type="match status" value="1"/>
</dbReference>
<dbReference type="GO" id="GO:0010468">
    <property type="term" value="P:regulation of gene expression"/>
    <property type="evidence" value="ECO:0007669"/>
    <property type="project" value="TreeGrafter"/>
</dbReference>
<dbReference type="InterPro" id="IPR006141">
    <property type="entry name" value="Intein_N"/>
</dbReference>
<dbReference type="STRING" id="94128.A0A2A3E6G9"/>
<evidence type="ECO:0000256" key="13">
    <source>
        <dbReference type="ARBA" id="ARBA00022837"/>
    </source>
</evidence>
<evidence type="ECO:0000256" key="4">
    <source>
        <dbReference type="ARBA" id="ARBA00022473"/>
    </source>
</evidence>
<comment type="catalytic activity">
    <reaction evidence="19">
        <text>glycyl-L-cysteinyl-[protein] + cholesterol + H(+) = [protein]-C-terminal glycyl cholesterol ester + N-terminal L-cysteinyl-[protein]</text>
        <dbReference type="Rhea" id="RHEA:59504"/>
        <dbReference type="Rhea" id="RHEA-COMP:12707"/>
        <dbReference type="Rhea" id="RHEA-COMP:15369"/>
        <dbReference type="Rhea" id="RHEA-COMP:15374"/>
        <dbReference type="ChEBI" id="CHEBI:15378"/>
        <dbReference type="ChEBI" id="CHEBI:16113"/>
        <dbReference type="ChEBI" id="CHEBI:65250"/>
        <dbReference type="ChEBI" id="CHEBI:143135"/>
        <dbReference type="ChEBI" id="CHEBI:143140"/>
    </reaction>
    <physiologicalReaction direction="left-to-right" evidence="19">
        <dbReference type="Rhea" id="RHEA:59505"/>
    </physiologicalReaction>
</comment>
<dbReference type="InterPro" id="IPR001657">
    <property type="entry name" value="Hedgehog"/>
</dbReference>
<dbReference type="GO" id="GO:0007367">
    <property type="term" value="P:segment polarity determination"/>
    <property type="evidence" value="ECO:0007669"/>
    <property type="project" value="UniProtKB-KW"/>
</dbReference>
<dbReference type="SUPFAM" id="SSF51294">
    <property type="entry name" value="Hedgehog/intein (Hint) domain"/>
    <property type="match status" value="1"/>
</dbReference>
<dbReference type="GO" id="GO:0048731">
    <property type="term" value="P:system development"/>
    <property type="evidence" value="ECO:0007669"/>
    <property type="project" value="UniProtKB-ARBA"/>
</dbReference>
<protein>
    <recommendedName>
        <fullName evidence="3">Protein hedgehog</fullName>
    </recommendedName>
</protein>
<reference evidence="22 23" key="1">
    <citation type="submission" date="2014-07" db="EMBL/GenBank/DDBJ databases">
        <title>Genomic and transcriptomic analysis on Apis cerana provide comprehensive insights into honey bee biology.</title>
        <authorList>
            <person name="Diao Q."/>
            <person name="Sun L."/>
            <person name="Zheng H."/>
            <person name="Zheng H."/>
            <person name="Xu S."/>
            <person name="Wang S."/>
            <person name="Zeng Z."/>
            <person name="Hu F."/>
            <person name="Su S."/>
            <person name="Wu J."/>
        </authorList>
    </citation>
    <scope>NUCLEOTIDE SEQUENCE [LARGE SCALE GENOMIC DNA]</scope>
    <source>
        <tissue evidence="22">Pupae without intestine</tissue>
    </source>
</reference>
<dbReference type="GO" id="GO:0016540">
    <property type="term" value="P:protein autoprocessing"/>
    <property type="evidence" value="ECO:0007669"/>
    <property type="project" value="InterPro"/>
</dbReference>
<dbReference type="PROSITE" id="PS50817">
    <property type="entry name" value="INTEIN_N_TER"/>
    <property type="match status" value="1"/>
</dbReference>
<dbReference type="OrthoDB" id="5212at2759"/>
<dbReference type="InterPro" id="IPR003586">
    <property type="entry name" value="Hint_dom_C"/>
</dbReference>
<dbReference type="GO" id="GO:0016539">
    <property type="term" value="P:intein-mediated protein splicing"/>
    <property type="evidence" value="ECO:0007669"/>
    <property type="project" value="InterPro"/>
</dbReference>
<evidence type="ECO:0000256" key="16">
    <source>
        <dbReference type="ARBA" id="ARBA00023288"/>
    </source>
</evidence>
<dbReference type="SUPFAM" id="SSF55166">
    <property type="entry name" value="Hedgehog/DD-peptidase"/>
    <property type="match status" value="1"/>
</dbReference>
<name>A0A2A3E6G9_APICC</name>
<dbReference type="Pfam" id="PF01079">
    <property type="entry name" value="Hint"/>
    <property type="match status" value="1"/>
</dbReference>
<dbReference type="CDD" id="cd00081">
    <property type="entry name" value="Hint"/>
    <property type="match status" value="1"/>
</dbReference>
<dbReference type="InterPro" id="IPR000320">
    <property type="entry name" value="Hedgehog_signalling_dom"/>
</dbReference>
<keyword evidence="23" id="KW-1185">Reference proteome</keyword>
<evidence type="ECO:0000256" key="15">
    <source>
        <dbReference type="ARBA" id="ARBA00023139"/>
    </source>
</evidence>
<sequence length="361" mass="40870">MKGPSVERWVLGLGGGNELKQEEWDKRLAWKAKVKLRNGPGGGEGLRCKEKLNTLAISVMNQWPGVKLRVTEGWDEEGKHATDSLHYEGRAVDVTTSDRDRSKYGMLARLAVEAGFDWVYYESRSHIHCSVKSESSSAAKSGGCFPGKSLVRTSDGSMKRLDQVQLGDRIAALDSNGDIVYSEVIAFLDRSLTERRQFVRLTTESGHILTLTPAHLVPVEGRSTVFAGRIRLGDKILVRDPSNEIEVQHRLRWDKVIDNQLVLEEGIFAPLTTEGTVLIDDVVASCYAFVDNQEIAHLAFLPYRLWSNMRSFFERRIFGGEDLRYQDARQNSKTKQEGILWYASFLYWISSYVTPTKMLYQ</sequence>
<keyword evidence="15" id="KW-0564">Palmitate</keyword>
<evidence type="ECO:0000256" key="3">
    <source>
        <dbReference type="ARBA" id="ARBA00021970"/>
    </source>
</evidence>
<dbReference type="GO" id="GO:0008233">
    <property type="term" value="F:peptidase activity"/>
    <property type="evidence" value="ECO:0007669"/>
    <property type="project" value="UniProtKB-KW"/>
</dbReference>
<evidence type="ECO:0000256" key="7">
    <source>
        <dbReference type="ARBA" id="ARBA00022679"/>
    </source>
</evidence>
<feature type="domain" description="Hint" evidence="21">
    <location>
        <begin position="142"/>
        <end position="240"/>
    </location>
</feature>
<keyword evidence="7" id="KW-0808">Transferase</keyword>